<dbReference type="AlphaFoldDB" id="A0A5C6LM01"/>
<evidence type="ECO:0000313" key="2">
    <source>
        <dbReference type="EMBL" id="TWV98047.1"/>
    </source>
</evidence>
<dbReference type="EMBL" id="VOHS01000026">
    <property type="protein sequence ID" value="TWV98047.1"/>
    <property type="molecule type" value="Genomic_DNA"/>
</dbReference>
<dbReference type="InterPro" id="IPR007433">
    <property type="entry name" value="DUF481"/>
</dbReference>
<dbReference type="Pfam" id="PF04338">
    <property type="entry name" value="DUF481"/>
    <property type="match status" value="1"/>
</dbReference>
<accession>A0A5C6LM01</accession>
<dbReference type="Proteomes" id="UP000318815">
    <property type="component" value="Unassembled WGS sequence"/>
</dbReference>
<organism evidence="2 3">
    <name type="scientific">Chitinophaga pinensis</name>
    <dbReference type="NCBI Taxonomy" id="79329"/>
    <lineage>
        <taxon>Bacteria</taxon>
        <taxon>Pseudomonadati</taxon>
        <taxon>Bacteroidota</taxon>
        <taxon>Chitinophagia</taxon>
        <taxon>Chitinophagales</taxon>
        <taxon>Chitinophagaceae</taxon>
        <taxon>Chitinophaga</taxon>
    </lineage>
</organism>
<name>A0A5C6LM01_9BACT</name>
<dbReference type="RefSeq" id="WP_146306923.1">
    <property type="nucleotide sequence ID" value="NZ_VOHS01000026.1"/>
</dbReference>
<feature type="chain" id="PRO_5022877244" evidence="1">
    <location>
        <begin position="20"/>
        <end position="243"/>
    </location>
</feature>
<gene>
    <name evidence="2" type="ORF">FEF09_20990</name>
</gene>
<keyword evidence="3" id="KW-1185">Reference proteome</keyword>
<feature type="signal peptide" evidence="1">
    <location>
        <begin position="1"/>
        <end position="19"/>
    </location>
</feature>
<reference evidence="2 3" key="1">
    <citation type="submission" date="2019-08" db="EMBL/GenBank/DDBJ databases">
        <title>Whole genome sequencing of chitin degrading bacteria Chitinophaga pinensis YS16.</title>
        <authorList>
            <person name="Singh R.P."/>
            <person name="Manchanda G."/>
            <person name="Maurya I.K."/>
            <person name="Joshi N.K."/>
            <person name="Srivastava A.K."/>
        </authorList>
    </citation>
    <scope>NUCLEOTIDE SEQUENCE [LARGE SCALE GENOMIC DNA]</scope>
    <source>
        <strain evidence="2 3">YS-16</strain>
    </source>
</reference>
<evidence type="ECO:0000256" key="1">
    <source>
        <dbReference type="SAM" id="SignalP"/>
    </source>
</evidence>
<dbReference type="OrthoDB" id="789864at2"/>
<comment type="caution">
    <text evidence="2">The sequence shown here is derived from an EMBL/GenBank/DDBJ whole genome shotgun (WGS) entry which is preliminary data.</text>
</comment>
<protein>
    <submittedName>
        <fullName evidence="2">DUF481 domain-containing protein</fullName>
    </submittedName>
</protein>
<keyword evidence="1" id="KW-0732">Signal</keyword>
<sequence>MKYVFSLLLTLTFFTTASAQFSDSVHYYGKFASMGSINTTQDGRAYLLNNSFKVGVSKKKISLNGSGGWIYGQQDGTLTNNDFASALDFSLFRSVRQIYYWGLATYDKSYSLKINDRFQGGAGIAYNLLDSKKAYLSLSDGILFETSNLFLEDTIPDIYHTFRNSFRLLYKFVIHDIVVIDGAHFLQNSLSLGRDINIKSTSSLSILLNKWLSITSTLTYNKLNRTGRENLLFNYGLTIEKYF</sequence>
<evidence type="ECO:0000313" key="3">
    <source>
        <dbReference type="Proteomes" id="UP000318815"/>
    </source>
</evidence>
<proteinExistence type="predicted"/>